<dbReference type="EMBL" id="PDNA01000153">
    <property type="protein sequence ID" value="PGH09425.1"/>
    <property type="molecule type" value="Genomic_DNA"/>
</dbReference>
<organism evidence="2 3">
    <name type="scientific">Polytolypa hystricis (strain UAMH7299)</name>
    <dbReference type="NCBI Taxonomy" id="1447883"/>
    <lineage>
        <taxon>Eukaryota</taxon>
        <taxon>Fungi</taxon>
        <taxon>Dikarya</taxon>
        <taxon>Ascomycota</taxon>
        <taxon>Pezizomycotina</taxon>
        <taxon>Eurotiomycetes</taxon>
        <taxon>Eurotiomycetidae</taxon>
        <taxon>Onygenales</taxon>
        <taxon>Onygenales incertae sedis</taxon>
        <taxon>Polytolypa</taxon>
    </lineage>
</organism>
<reference evidence="2 3" key="1">
    <citation type="submission" date="2017-10" db="EMBL/GenBank/DDBJ databases">
        <title>Comparative genomics in systemic dimorphic fungi from Ajellomycetaceae.</title>
        <authorList>
            <person name="Munoz J.F."/>
            <person name="Mcewen J.G."/>
            <person name="Clay O.K."/>
            <person name="Cuomo C.A."/>
        </authorList>
    </citation>
    <scope>NUCLEOTIDE SEQUENCE [LARGE SCALE GENOMIC DNA]</scope>
    <source>
        <strain evidence="2 3">UAMH7299</strain>
    </source>
</reference>
<proteinExistence type="predicted"/>
<name>A0A2B7XKG9_POLH7</name>
<feature type="region of interest" description="Disordered" evidence="1">
    <location>
        <begin position="460"/>
        <end position="485"/>
    </location>
</feature>
<protein>
    <submittedName>
        <fullName evidence="2">Uncharacterized protein</fullName>
    </submittedName>
</protein>
<dbReference type="Proteomes" id="UP000224634">
    <property type="component" value="Unassembled WGS sequence"/>
</dbReference>
<gene>
    <name evidence="2" type="ORF">AJ80_07701</name>
</gene>
<feature type="region of interest" description="Disordered" evidence="1">
    <location>
        <begin position="347"/>
        <end position="371"/>
    </location>
</feature>
<feature type="compositionally biased region" description="Polar residues" evidence="1">
    <location>
        <begin position="460"/>
        <end position="471"/>
    </location>
</feature>
<feature type="region of interest" description="Disordered" evidence="1">
    <location>
        <begin position="300"/>
        <end position="329"/>
    </location>
</feature>
<evidence type="ECO:0000256" key="1">
    <source>
        <dbReference type="SAM" id="MobiDB-lite"/>
    </source>
</evidence>
<accession>A0A2B7XKG9</accession>
<feature type="compositionally biased region" description="Basic residues" evidence="1">
    <location>
        <begin position="516"/>
        <end position="529"/>
    </location>
</feature>
<feature type="region of interest" description="Disordered" evidence="1">
    <location>
        <begin position="509"/>
        <end position="564"/>
    </location>
</feature>
<evidence type="ECO:0000313" key="2">
    <source>
        <dbReference type="EMBL" id="PGH09425.1"/>
    </source>
</evidence>
<comment type="caution">
    <text evidence="2">The sequence shown here is derived from an EMBL/GenBank/DDBJ whole genome shotgun (WGS) entry which is preliminary data.</text>
</comment>
<evidence type="ECO:0000313" key="3">
    <source>
        <dbReference type="Proteomes" id="UP000224634"/>
    </source>
</evidence>
<dbReference type="OrthoDB" id="3491794at2759"/>
<feature type="compositionally biased region" description="Basic and acidic residues" evidence="1">
    <location>
        <begin position="350"/>
        <end position="359"/>
    </location>
</feature>
<keyword evidence="3" id="KW-1185">Reference proteome</keyword>
<dbReference type="STRING" id="1447883.A0A2B7XKG9"/>
<sequence>MFSLIWIPQESSKYQYGSQSYGMASRPLLSPQSLSQVLPVSFPVPLPPSSPKSLPQVLPEEIRHFALSYFQSRGCKSDKLDLLIEVSKQLGTPKALPTDCEKLWSGDLSSIFPKGSGSKDARLEKLKSEVLKEMKKVAYWDRLVSILTYHQIEEAAISVPEVRLSRGVKRRDVAVQDYAKNTNKDIYQVRNDLASRRHSVVLLRKGGPGDVISLGGENIFLWKRKLSEDEIECALDFRDNKFPNARKKCRDYDFIGAKAIIYLLIHIGWDYIELSRCTGSIMTRLFEYIDKDKLAGGVTMRKEEDAGTDGTGADSGSPNNAPQPKEVGSVTVPNIVSMHALDTSTARRLKSFDMTRTRSGESSGLHTAEPHPYNIPSDLIQLNAGTIVSAQQSEDQPTSISTAANQQQPYQFQTEGAEIRRYYDPVHGEVPYQQQGQDGGEIPVQNQVVQDHFGRWPHVSNNCGPGLSRNQVRPAPSPTRRLMEDPMPRAAKPLKFVTKRDLEMNWGFYINQNKRKDQKRSQRPVRQPRKPPDAPILDSRLEISPTQRDTPENRPPSQRPTDGLFYNEEALETTLYSPTPQDRMGSYPVDNNSQQPINEPSVQDAMSTYGIGSYPVDNSSQQLINEPYVQGTLESLDFSMYGICSYPVDNSSQQPINEPSVQDAIESLGFSTYGIGSYPVDNSSQQPINEPSVQDAIESLGLSIPQDEWASLMMDMGRA</sequence>
<dbReference type="AlphaFoldDB" id="A0A2B7XKG9"/>